<proteinExistence type="predicted"/>
<dbReference type="EMBL" id="CP003620">
    <property type="protein sequence ID" value="AFZ14706.1"/>
    <property type="molecule type" value="Genomic_DNA"/>
</dbReference>
<keyword evidence="2" id="KW-1185">Reference proteome</keyword>
<evidence type="ECO:0000313" key="2">
    <source>
        <dbReference type="Proteomes" id="UP000010472"/>
    </source>
</evidence>
<evidence type="ECO:0008006" key="3">
    <source>
        <dbReference type="Google" id="ProtNLM"/>
    </source>
</evidence>
<organism evidence="1 2">
    <name type="scientific">Crinalium epipsammum PCC 9333</name>
    <dbReference type="NCBI Taxonomy" id="1173022"/>
    <lineage>
        <taxon>Bacteria</taxon>
        <taxon>Bacillati</taxon>
        <taxon>Cyanobacteriota</taxon>
        <taxon>Cyanophyceae</taxon>
        <taxon>Gomontiellales</taxon>
        <taxon>Gomontiellaceae</taxon>
        <taxon>Crinalium</taxon>
    </lineage>
</organism>
<sequence>MKINLFTGILGAVAIAVGTTATMIQPSLAENNRFFCGTSNGVPVTVVRTSRGEIPMIRWVSDYFSSSRYSALQRCQEVSERFQRYNDNGKLQFIRTGMINQHPVLCFADYKGGPCAMNSVLVTLEPGTNPERVLARLFDLRARAAGRVINLSGDQIISYQDGEAYLDIKQLLKVSAIKAK</sequence>
<dbReference type="KEGG" id="cep:Cri9333_3897"/>
<dbReference type="Pfam" id="PF14218">
    <property type="entry name" value="COP23"/>
    <property type="match status" value="1"/>
</dbReference>
<gene>
    <name evidence="1" type="ORF">Cri9333_3897</name>
</gene>
<dbReference type="AlphaFoldDB" id="K9W3C8"/>
<dbReference type="HOGENOM" id="CLU_101369_3_0_3"/>
<reference evidence="1 2" key="1">
    <citation type="submission" date="2012-06" db="EMBL/GenBank/DDBJ databases">
        <title>Finished chromosome of genome of Crinalium epipsammum PCC 9333.</title>
        <authorList>
            <consortium name="US DOE Joint Genome Institute"/>
            <person name="Gugger M."/>
            <person name="Coursin T."/>
            <person name="Rippka R."/>
            <person name="Tandeau De Marsac N."/>
            <person name="Huntemann M."/>
            <person name="Wei C.-L."/>
            <person name="Han J."/>
            <person name="Detter J.C."/>
            <person name="Han C."/>
            <person name="Tapia R."/>
            <person name="Davenport K."/>
            <person name="Daligault H."/>
            <person name="Erkkila T."/>
            <person name="Gu W."/>
            <person name="Munk A.C.C."/>
            <person name="Teshima H."/>
            <person name="Xu Y."/>
            <person name="Chain P."/>
            <person name="Chen A."/>
            <person name="Krypides N."/>
            <person name="Mavromatis K."/>
            <person name="Markowitz V."/>
            <person name="Szeto E."/>
            <person name="Ivanova N."/>
            <person name="Mikhailova N."/>
            <person name="Ovchinnikova G."/>
            <person name="Pagani I."/>
            <person name="Pati A."/>
            <person name="Goodwin L."/>
            <person name="Peters L."/>
            <person name="Pitluck S."/>
            <person name="Woyke T."/>
            <person name="Kerfeld C."/>
        </authorList>
    </citation>
    <scope>NUCLEOTIDE SEQUENCE [LARGE SCALE GENOMIC DNA]</scope>
    <source>
        <strain evidence="1 2">PCC 9333</strain>
    </source>
</reference>
<evidence type="ECO:0000313" key="1">
    <source>
        <dbReference type="EMBL" id="AFZ14706.1"/>
    </source>
</evidence>
<dbReference type="eggNOG" id="COG2335">
    <property type="taxonomic scope" value="Bacteria"/>
</dbReference>
<dbReference type="RefSeq" id="WP_015204806.1">
    <property type="nucleotide sequence ID" value="NC_019753.1"/>
</dbReference>
<dbReference type="STRING" id="1173022.Cri9333_3897"/>
<dbReference type="OrthoDB" id="490444at2"/>
<protein>
    <recommendedName>
        <fullName evidence="3">Circadian oscillating protein COP23</fullName>
    </recommendedName>
</protein>
<dbReference type="InterPro" id="IPR025478">
    <property type="entry name" value="COP23"/>
</dbReference>
<dbReference type="Proteomes" id="UP000010472">
    <property type="component" value="Chromosome"/>
</dbReference>
<name>K9W3C8_9CYAN</name>
<accession>K9W3C8</accession>